<dbReference type="GO" id="GO:0005829">
    <property type="term" value="C:cytosol"/>
    <property type="evidence" value="ECO:0007669"/>
    <property type="project" value="TreeGrafter"/>
</dbReference>
<evidence type="ECO:0000256" key="8">
    <source>
        <dbReference type="ARBA" id="ARBA00023056"/>
    </source>
</evidence>
<dbReference type="InterPro" id="IPR014756">
    <property type="entry name" value="Ig_E-set"/>
</dbReference>
<dbReference type="CDD" id="cd02855">
    <property type="entry name" value="E_set_GBE_prok_N"/>
    <property type="match status" value="1"/>
</dbReference>
<dbReference type="FunFam" id="2.60.40.1180:FF:000002">
    <property type="entry name" value="1,4-alpha-glucan branching enzyme GlgB"/>
    <property type="match status" value="1"/>
</dbReference>
<feature type="active site" description="Nucleophile" evidence="10 11">
    <location>
        <position position="309"/>
    </location>
</feature>
<proteinExistence type="inferred from homology"/>
<dbReference type="PANTHER" id="PTHR43651:SF3">
    <property type="entry name" value="1,4-ALPHA-GLUCAN-BRANCHING ENZYME"/>
    <property type="match status" value="1"/>
</dbReference>
<dbReference type="Pfam" id="PF02806">
    <property type="entry name" value="Alpha-amylase_C"/>
    <property type="match status" value="1"/>
</dbReference>
<name>A0A424YBH9_9FIRM</name>
<evidence type="ECO:0000256" key="3">
    <source>
        <dbReference type="ARBA" id="ARBA00004964"/>
    </source>
</evidence>
<dbReference type="GO" id="GO:0003844">
    <property type="term" value="F:1,4-alpha-glucan branching enzyme activity"/>
    <property type="evidence" value="ECO:0007669"/>
    <property type="project" value="UniProtKB-UniRule"/>
</dbReference>
<evidence type="ECO:0000256" key="1">
    <source>
        <dbReference type="ARBA" id="ARBA00000826"/>
    </source>
</evidence>
<dbReference type="Proteomes" id="UP000285138">
    <property type="component" value="Unassembled WGS sequence"/>
</dbReference>
<dbReference type="NCBIfam" id="TIGR01515">
    <property type="entry name" value="branching_enzym"/>
    <property type="match status" value="1"/>
</dbReference>
<dbReference type="Pfam" id="PF00128">
    <property type="entry name" value="Alpha-amylase"/>
    <property type="match status" value="1"/>
</dbReference>
<evidence type="ECO:0000313" key="13">
    <source>
        <dbReference type="EMBL" id="RQD74292.1"/>
    </source>
</evidence>
<accession>A0A424YBH9</accession>
<dbReference type="SUPFAM" id="SSF81296">
    <property type="entry name" value="E set domains"/>
    <property type="match status" value="1"/>
</dbReference>
<dbReference type="SMART" id="SM00642">
    <property type="entry name" value="Aamy"/>
    <property type="match status" value="1"/>
</dbReference>
<dbReference type="GO" id="GO:0043169">
    <property type="term" value="F:cation binding"/>
    <property type="evidence" value="ECO:0007669"/>
    <property type="project" value="InterPro"/>
</dbReference>
<sequence length="643" mass="75312">MTKAKPTDYDIYLFREGNQSRSYQMLGAHLVEEEGEKGIRFSVWAPQARKVGIAGDFNNWQGQESLMERIDNSGIWNLFLPGLKEGTLYKYEIHTPHGEVLLKSDPYAFYSEAKPKTASIVYSLEGYNWKDREWQDKKSKEDVYNSPLIIYEVHLGSWKRGKGGRYLNYRELARELVDYVAEMGYTHVEFMPLVEHPFDGSWGYQGTGYYSVTSRYGTPKDFMYLVDSFHQKGIGVILDWVPGHFCRDGHGLREFDGTPLFEYQDRRRAENIQWDTMNFDLGKPEVHSFLISNALFWMEYFHIDGLRVDAVAAMLYLDYGYEESQKQLTNKYGGRENLEAIDFLRKLNKEVFRAFPQALMIAEESSEWPLVSSPTYLGGLGFNFKWNMGWMNDILRYMEMDPVNRKWHHILLTFSMWYAYSENFILPLSHDEVVHGKRSLLDKMPGDYWQKFANLRALLGYMMTHPGKKLLFMGSELGQFIEWRYQEELEWFLLDFEMHRKLHDYVRALNSFYLEEEALWSLDYQREGFQWIDPHDYSQSIITFLRKGKKGLLLVVCNFTPVVRYAYRVGVSRPGEYREIFNSDDEIYGGSGQLNHGPLIAFKGNWHNQPYFLEMKIPPLAVSVLEPTEKEEGALRKKGGSGD</sequence>
<dbReference type="PANTHER" id="PTHR43651">
    <property type="entry name" value="1,4-ALPHA-GLUCAN-BRANCHING ENZYME"/>
    <property type="match status" value="1"/>
</dbReference>
<dbReference type="InterPro" id="IPR044143">
    <property type="entry name" value="GlgB_N_E_set_prok"/>
</dbReference>
<comment type="caution">
    <text evidence="13">The sequence shown here is derived from an EMBL/GenBank/DDBJ whole genome shotgun (WGS) entry which is preliminary data.</text>
</comment>
<gene>
    <name evidence="10 13" type="primary">glgB</name>
    <name evidence="13" type="ORF">D5R97_08085</name>
</gene>
<dbReference type="NCBIfam" id="NF003811">
    <property type="entry name" value="PRK05402.1"/>
    <property type="match status" value="1"/>
</dbReference>
<protein>
    <recommendedName>
        <fullName evidence="10">1,4-alpha-glucan branching enzyme GlgB</fullName>
        <ecNumber evidence="10">2.4.1.18</ecNumber>
    </recommendedName>
    <alternativeName>
        <fullName evidence="10">1,4-alpha-D-glucan:1,4-alpha-D-glucan 6-glucosyl-transferase</fullName>
    </alternativeName>
    <alternativeName>
        <fullName evidence="10">Alpha-(1-&gt;4)-glucan branching enzyme</fullName>
    </alternativeName>
    <alternativeName>
        <fullName evidence="10">Glycogen branching enzyme</fullName>
        <shortName evidence="10">BE</shortName>
    </alternativeName>
</protein>
<reference evidence="13 14" key="1">
    <citation type="submission" date="2018-08" db="EMBL/GenBank/DDBJ databases">
        <title>The metabolism and importance of syntrophic acetate oxidation coupled to methane or sulfide production in haloalkaline environments.</title>
        <authorList>
            <person name="Timmers P.H.A."/>
            <person name="Vavourakis C.D."/>
            <person name="Sorokin D.Y."/>
            <person name="Sinninghe Damste J.S."/>
            <person name="Muyzer G."/>
            <person name="Stams A.J.M."/>
            <person name="Plugge C.M."/>
        </authorList>
    </citation>
    <scope>NUCLEOTIDE SEQUENCE [LARGE SCALE GENOMIC DNA]</scope>
    <source>
        <strain evidence="13">MSAO_Bac1</strain>
    </source>
</reference>
<feature type="active site" description="Proton donor" evidence="10 11">
    <location>
        <position position="363"/>
    </location>
</feature>
<dbReference type="SUPFAM" id="SSF51445">
    <property type="entry name" value="(Trans)glycosidases"/>
    <property type="match status" value="1"/>
</dbReference>
<dbReference type="UniPathway" id="UPA00164"/>
<keyword evidence="5 10" id="KW-0321">Glycogen metabolism</keyword>
<dbReference type="GO" id="GO:0004553">
    <property type="term" value="F:hydrolase activity, hydrolyzing O-glycosyl compounds"/>
    <property type="evidence" value="ECO:0007669"/>
    <property type="project" value="InterPro"/>
</dbReference>
<dbReference type="NCBIfam" id="NF008967">
    <property type="entry name" value="PRK12313.1"/>
    <property type="match status" value="1"/>
</dbReference>
<dbReference type="Gene3D" id="2.60.40.10">
    <property type="entry name" value="Immunoglobulins"/>
    <property type="match status" value="1"/>
</dbReference>
<dbReference type="InterPro" id="IPR006047">
    <property type="entry name" value="GH13_cat_dom"/>
</dbReference>
<comment type="pathway">
    <text evidence="3 10">Glycan biosynthesis; glycogen biosynthesis.</text>
</comment>
<dbReference type="EMBL" id="QZAA01000211">
    <property type="protein sequence ID" value="RQD74292.1"/>
    <property type="molecule type" value="Genomic_DNA"/>
</dbReference>
<keyword evidence="9 10" id="KW-0119">Carbohydrate metabolism</keyword>
<evidence type="ECO:0000256" key="4">
    <source>
        <dbReference type="ARBA" id="ARBA00009000"/>
    </source>
</evidence>
<dbReference type="CDD" id="cd11322">
    <property type="entry name" value="AmyAc_Glg_BE"/>
    <property type="match status" value="1"/>
</dbReference>
<dbReference type="SUPFAM" id="SSF51011">
    <property type="entry name" value="Glycosyl hydrolase domain"/>
    <property type="match status" value="1"/>
</dbReference>
<dbReference type="FunFam" id="3.20.20.80:FF:000003">
    <property type="entry name" value="1,4-alpha-glucan branching enzyme GlgB"/>
    <property type="match status" value="1"/>
</dbReference>
<dbReference type="Pfam" id="PF02922">
    <property type="entry name" value="CBM_48"/>
    <property type="match status" value="1"/>
</dbReference>
<dbReference type="InterPro" id="IPR013780">
    <property type="entry name" value="Glyco_hydro_b"/>
</dbReference>
<dbReference type="InterPro" id="IPR013783">
    <property type="entry name" value="Ig-like_fold"/>
</dbReference>
<dbReference type="Gene3D" id="2.60.40.1180">
    <property type="entry name" value="Golgi alpha-mannosidase II"/>
    <property type="match status" value="1"/>
</dbReference>
<evidence type="ECO:0000259" key="12">
    <source>
        <dbReference type="SMART" id="SM00642"/>
    </source>
</evidence>
<dbReference type="GO" id="GO:0005978">
    <property type="term" value="P:glycogen biosynthetic process"/>
    <property type="evidence" value="ECO:0007669"/>
    <property type="project" value="UniProtKB-UniRule"/>
</dbReference>
<dbReference type="InterPro" id="IPR037439">
    <property type="entry name" value="Branching_enzy"/>
</dbReference>
<evidence type="ECO:0000313" key="14">
    <source>
        <dbReference type="Proteomes" id="UP000285138"/>
    </source>
</evidence>
<evidence type="ECO:0000256" key="7">
    <source>
        <dbReference type="ARBA" id="ARBA00022679"/>
    </source>
</evidence>
<dbReference type="EC" id="2.4.1.18" evidence="10"/>
<dbReference type="FunFam" id="2.60.40.10:FF:000169">
    <property type="entry name" value="1,4-alpha-glucan branching enzyme GlgB"/>
    <property type="match status" value="1"/>
</dbReference>
<keyword evidence="8 10" id="KW-0320">Glycogen biosynthesis</keyword>
<comment type="subunit">
    <text evidence="10">Monomer.</text>
</comment>
<dbReference type="Gene3D" id="3.20.20.80">
    <property type="entry name" value="Glycosidases"/>
    <property type="match status" value="1"/>
</dbReference>
<dbReference type="HAMAP" id="MF_00685">
    <property type="entry name" value="GlgB"/>
    <property type="match status" value="1"/>
</dbReference>
<organism evidence="13 14">
    <name type="scientific">Candidatus Syntrophonatronum acetioxidans</name>
    <dbReference type="NCBI Taxonomy" id="1795816"/>
    <lineage>
        <taxon>Bacteria</taxon>
        <taxon>Bacillati</taxon>
        <taxon>Bacillota</taxon>
        <taxon>Clostridia</taxon>
        <taxon>Eubacteriales</taxon>
        <taxon>Syntrophomonadaceae</taxon>
        <taxon>Candidatus Syntrophonatronum</taxon>
    </lineage>
</organism>
<evidence type="ECO:0000256" key="10">
    <source>
        <dbReference type="HAMAP-Rule" id="MF_00685"/>
    </source>
</evidence>
<evidence type="ECO:0000256" key="11">
    <source>
        <dbReference type="PIRSR" id="PIRSR000463-1"/>
    </source>
</evidence>
<dbReference type="InterPro" id="IPR017853">
    <property type="entry name" value="GH"/>
</dbReference>
<evidence type="ECO:0000256" key="6">
    <source>
        <dbReference type="ARBA" id="ARBA00022676"/>
    </source>
</evidence>
<dbReference type="InterPro" id="IPR006407">
    <property type="entry name" value="GlgB"/>
</dbReference>
<dbReference type="PIRSF" id="PIRSF000463">
    <property type="entry name" value="GlgB"/>
    <property type="match status" value="1"/>
</dbReference>
<keyword evidence="6 10" id="KW-0328">Glycosyltransferase</keyword>
<comment type="function">
    <text evidence="2 10">Catalyzes the formation of the alpha-1,6-glucosidic linkages in glycogen by scission of a 1,4-alpha-linked oligosaccharide from growing alpha-1,4-glucan chains and the subsequent attachment of the oligosaccharide to the alpha-1,6 position.</text>
</comment>
<evidence type="ECO:0000256" key="2">
    <source>
        <dbReference type="ARBA" id="ARBA00002953"/>
    </source>
</evidence>
<comment type="catalytic activity">
    <reaction evidence="1 10">
        <text>Transfers a segment of a (1-&gt;4)-alpha-D-glucan chain to a primary hydroxy group in a similar glucan chain.</text>
        <dbReference type="EC" id="2.4.1.18"/>
    </reaction>
</comment>
<dbReference type="AlphaFoldDB" id="A0A424YBH9"/>
<evidence type="ECO:0000256" key="9">
    <source>
        <dbReference type="ARBA" id="ARBA00023277"/>
    </source>
</evidence>
<dbReference type="InterPro" id="IPR004193">
    <property type="entry name" value="Glyco_hydro_13_N"/>
</dbReference>
<feature type="domain" description="Glycosyl hydrolase family 13 catalytic" evidence="12">
    <location>
        <begin position="152"/>
        <end position="507"/>
    </location>
</feature>
<dbReference type="InterPro" id="IPR006048">
    <property type="entry name" value="A-amylase/branching_C"/>
</dbReference>
<evidence type="ECO:0000256" key="5">
    <source>
        <dbReference type="ARBA" id="ARBA00022600"/>
    </source>
</evidence>
<comment type="similarity">
    <text evidence="4 10">Belongs to the glycosyl hydrolase 13 family. GlgB subfamily.</text>
</comment>
<keyword evidence="7 10" id="KW-0808">Transferase</keyword>